<dbReference type="EMBL" id="CP013388">
    <property type="protein sequence ID" value="AOJ08007.1"/>
    <property type="molecule type" value="Genomic_DNA"/>
</dbReference>
<gene>
    <name evidence="1" type="ORF">WS71_00870</name>
</gene>
<dbReference type="InterPro" id="IPR009389">
    <property type="entry name" value="DUF1045"/>
</dbReference>
<dbReference type="RefSeq" id="WP_066486545.1">
    <property type="nucleotide sequence ID" value="NZ_CP013388.1"/>
</dbReference>
<reference evidence="1 2" key="1">
    <citation type="submission" date="2015-12" db="EMBL/GenBank/DDBJ databases">
        <title>Diversity of Burkholderia near neighbor genomes.</title>
        <authorList>
            <person name="Sahl J."/>
            <person name="Wagner D."/>
            <person name="Keim P."/>
        </authorList>
    </citation>
    <scope>NUCLEOTIDE SEQUENCE [LARGE SCALE GENOMIC DNA]</scope>
    <source>
        <strain evidence="1 2">BDU8</strain>
    </source>
</reference>
<name>A0A1B4FWI5_9BURK</name>
<dbReference type="Pfam" id="PF06299">
    <property type="entry name" value="DUF1045"/>
    <property type="match status" value="1"/>
</dbReference>
<proteinExistence type="predicted"/>
<dbReference type="AlphaFoldDB" id="A0A1B4FWI5"/>
<organism evidence="1 2">
    <name type="scientific">Burkholderia mayonis</name>
    <dbReference type="NCBI Taxonomy" id="1385591"/>
    <lineage>
        <taxon>Bacteria</taxon>
        <taxon>Pseudomonadati</taxon>
        <taxon>Pseudomonadota</taxon>
        <taxon>Betaproteobacteria</taxon>
        <taxon>Burkholderiales</taxon>
        <taxon>Burkholderiaceae</taxon>
        <taxon>Burkholderia</taxon>
        <taxon>pseudomallei group</taxon>
    </lineage>
</organism>
<protein>
    <recommendedName>
        <fullName evidence="3">Phosphonate metabolism protein</fullName>
    </recommendedName>
</protein>
<accession>A0A1B4FWI5</accession>
<dbReference type="PIRSF" id="PIRSF033328">
    <property type="entry name" value="Phest_Mll4975"/>
    <property type="match status" value="1"/>
</dbReference>
<evidence type="ECO:0000313" key="2">
    <source>
        <dbReference type="Proteomes" id="UP000067711"/>
    </source>
</evidence>
<sequence>MTTRARMFGDDARYAIYLTPAEPWNALGSRWLGRDALTGERIERGADVDDARVDAWTRGPCRYGLHATLKPPFRLAAGVSAAALDAAAHALAVRMQSFALALELRPLRGFLAWRPADAPVERGSLRALADTCVRELDVFRAPLSAADIARRRAAGLTPREDAHLVRWGYPYVFDTFAFHITLTNQLDAASADAATNALARLAAHHGCAAALGIASMTVRDISVFVQPAPDQPFVVARHYGFDGSTRDGAGAPALKDHR</sequence>
<evidence type="ECO:0000313" key="1">
    <source>
        <dbReference type="EMBL" id="AOJ08007.1"/>
    </source>
</evidence>
<evidence type="ECO:0008006" key="3">
    <source>
        <dbReference type="Google" id="ProtNLM"/>
    </source>
</evidence>
<dbReference type="Proteomes" id="UP000067711">
    <property type="component" value="Chromosome 2"/>
</dbReference>